<keyword evidence="3 4" id="KW-0479">Metal-binding</keyword>
<comment type="cofactor">
    <cofactor evidence="3">
        <name>Zn(2+)</name>
        <dbReference type="ChEBI" id="CHEBI:29105"/>
    </cofactor>
    <text evidence="3">Binds 1 zinc ion per subunit.</text>
</comment>
<dbReference type="OrthoDB" id="9803687at2"/>
<dbReference type="PANTHER" id="PTHR11103">
    <property type="entry name" value="SLR1189 PROTEIN"/>
    <property type="match status" value="1"/>
</dbReference>
<evidence type="ECO:0000256" key="3">
    <source>
        <dbReference type="PIRSR" id="PIRSR037505-2"/>
    </source>
</evidence>
<dbReference type="InterPro" id="IPR003726">
    <property type="entry name" value="HCY_dom"/>
</dbReference>
<protein>
    <submittedName>
        <fullName evidence="6">Homocysteine S-methyltransferase family protein</fullName>
    </submittedName>
</protein>
<dbReference type="PIRSF" id="PIRSF037505">
    <property type="entry name" value="Betaine_HMT"/>
    <property type="match status" value="1"/>
</dbReference>
<keyword evidence="2 4" id="KW-0808">Transferase</keyword>
<dbReference type="GO" id="GO:0008270">
    <property type="term" value="F:zinc ion binding"/>
    <property type="evidence" value="ECO:0007669"/>
    <property type="project" value="InterPro"/>
</dbReference>
<dbReference type="GO" id="GO:0032259">
    <property type="term" value="P:methylation"/>
    <property type="evidence" value="ECO:0007669"/>
    <property type="project" value="UniProtKB-KW"/>
</dbReference>
<dbReference type="GO" id="GO:0009086">
    <property type="term" value="P:methionine biosynthetic process"/>
    <property type="evidence" value="ECO:0007669"/>
    <property type="project" value="InterPro"/>
</dbReference>
<evidence type="ECO:0000256" key="2">
    <source>
        <dbReference type="ARBA" id="ARBA00022679"/>
    </source>
</evidence>
<dbReference type="PANTHER" id="PTHR11103:SF18">
    <property type="entry name" value="SLR1189 PROTEIN"/>
    <property type="match status" value="1"/>
</dbReference>
<dbReference type="Gene3D" id="3.20.20.330">
    <property type="entry name" value="Homocysteine-binding-like domain"/>
    <property type="match status" value="1"/>
</dbReference>
<evidence type="ECO:0000313" key="7">
    <source>
        <dbReference type="Proteomes" id="UP000286482"/>
    </source>
</evidence>
<keyword evidence="3 4" id="KW-0862">Zinc</keyword>
<keyword evidence="1 4" id="KW-0489">Methyltransferase</keyword>
<feature type="domain" description="Hcy-binding" evidence="5">
    <location>
        <begin position="1"/>
        <end position="294"/>
    </location>
</feature>
<dbReference type="SUPFAM" id="SSF82282">
    <property type="entry name" value="Homocysteine S-methyltransferase"/>
    <property type="match status" value="1"/>
</dbReference>
<feature type="binding site" evidence="3 4">
    <location>
        <position position="204"/>
    </location>
    <ligand>
        <name>Zn(2+)</name>
        <dbReference type="ChEBI" id="CHEBI:29105"/>
    </ligand>
</feature>
<keyword evidence="7" id="KW-1185">Reference proteome</keyword>
<dbReference type="RefSeq" id="WP_120354099.1">
    <property type="nucleotide sequence ID" value="NZ_RAQO01000004.1"/>
</dbReference>
<dbReference type="InterPro" id="IPR017226">
    <property type="entry name" value="BHMT-like"/>
</dbReference>
<proteinExistence type="predicted"/>
<organism evidence="6 7">
    <name type="scientific">Alginatibacterium sediminis</name>
    <dbReference type="NCBI Taxonomy" id="2164068"/>
    <lineage>
        <taxon>Bacteria</taxon>
        <taxon>Pseudomonadati</taxon>
        <taxon>Pseudomonadota</taxon>
        <taxon>Gammaproteobacteria</taxon>
        <taxon>Alteromonadales</taxon>
        <taxon>Alteromonadaceae</taxon>
        <taxon>Alginatibacterium</taxon>
    </lineage>
</organism>
<accession>A0A420EHB0</accession>
<evidence type="ECO:0000256" key="1">
    <source>
        <dbReference type="ARBA" id="ARBA00022603"/>
    </source>
</evidence>
<dbReference type="AlphaFoldDB" id="A0A420EHB0"/>
<evidence type="ECO:0000259" key="5">
    <source>
        <dbReference type="PROSITE" id="PS50970"/>
    </source>
</evidence>
<dbReference type="PROSITE" id="PS50970">
    <property type="entry name" value="HCY"/>
    <property type="match status" value="1"/>
</dbReference>
<dbReference type="GO" id="GO:0008168">
    <property type="term" value="F:methyltransferase activity"/>
    <property type="evidence" value="ECO:0007669"/>
    <property type="project" value="UniProtKB-UniRule"/>
</dbReference>
<gene>
    <name evidence="6" type="ORF">DBZ36_06505</name>
</gene>
<sequence length="298" mass="32529">MNNNLCIIDGGMGRELQDIGAPFSQPLWSAQALIEAPEFVSMAHQNFVNAGAQIIIANSYACVPFHLGEARYQRDGAKLATLAAKIARQVSLTSTHVRVAGAIPPAFGSYRPDLFDAQQAAKICLTLINAQAPYVDLWIAETISSVAEYDVISTALGGNEKPSYYAFSLDDTSPTRPLLRSGESVELVCRRICSSQAQGILFNCSVPEVMLQAVKVAKQICQQQNRLIEVGVYANNFMPIDTDHEANQDLQLMRELSPQDYLNYAKRWYEAGATIIGGCCGIGPSHIQALAQWKSQLT</sequence>
<evidence type="ECO:0000313" key="6">
    <source>
        <dbReference type="EMBL" id="RKF20095.1"/>
    </source>
</evidence>
<dbReference type="InterPro" id="IPR036589">
    <property type="entry name" value="HCY_dom_sf"/>
</dbReference>
<dbReference type="Pfam" id="PF02574">
    <property type="entry name" value="S-methyl_trans"/>
    <property type="match status" value="1"/>
</dbReference>
<name>A0A420EHB0_9ALTE</name>
<feature type="binding site" evidence="3 4">
    <location>
        <position position="280"/>
    </location>
    <ligand>
        <name>Zn(2+)</name>
        <dbReference type="ChEBI" id="CHEBI:29105"/>
    </ligand>
</feature>
<dbReference type="Proteomes" id="UP000286482">
    <property type="component" value="Unassembled WGS sequence"/>
</dbReference>
<dbReference type="EMBL" id="RAQO01000004">
    <property type="protein sequence ID" value="RKF20095.1"/>
    <property type="molecule type" value="Genomic_DNA"/>
</dbReference>
<evidence type="ECO:0000256" key="4">
    <source>
        <dbReference type="PROSITE-ProRule" id="PRU00333"/>
    </source>
</evidence>
<feature type="binding site" evidence="3 4">
    <location>
        <position position="279"/>
    </location>
    <ligand>
        <name>Zn(2+)</name>
        <dbReference type="ChEBI" id="CHEBI:29105"/>
    </ligand>
</feature>
<comment type="caution">
    <text evidence="6">The sequence shown here is derived from an EMBL/GenBank/DDBJ whole genome shotgun (WGS) entry which is preliminary data.</text>
</comment>
<reference evidence="6 7" key="1">
    <citation type="submission" date="2018-09" db="EMBL/GenBank/DDBJ databases">
        <authorList>
            <person name="Wang Z."/>
        </authorList>
    </citation>
    <scope>NUCLEOTIDE SEQUENCE [LARGE SCALE GENOMIC DNA]</scope>
    <source>
        <strain evidence="6 7">ALS 81</strain>
    </source>
</reference>